<dbReference type="InterPro" id="IPR036894">
    <property type="entry name" value="YbaB-like_sf"/>
</dbReference>
<comment type="caution">
    <text evidence="2">The sequence shown here is derived from an EMBL/GenBank/DDBJ whole genome shotgun (WGS) entry which is preliminary data.</text>
</comment>
<dbReference type="EMBL" id="BAAAHH010000025">
    <property type="protein sequence ID" value="GAA0961220.1"/>
    <property type="molecule type" value="Genomic_DNA"/>
</dbReference>
<dbReference type="InterPro" id="IPR004401">
    <property type="entry name" value="YbaB/EbfC"/>
</dbReference>
<dbReference type="Gene3D" id="3.30.1310.10">
    <property type="entry name" value="Nucleoid-associated protein YbaB-like domain"/>
    <property type="match status" value="1"/>
</dbReference>
<feature type="compositionally biased region" description="Basic and acidic residues" evidence="1">
    <location>
        <begin position="43"/>
        <end position="52"/>
    </location>
</feature>
<gene>
    <name evidence="2" type="ORF">GCM10009550_53480</name>
</gene>
<evidence type="ECO:0000313" key="3">
    <source>
        <dbReference type="Proteomes" id="UP001500665"/>
    </source>
</evidence>
<sequence>MPDHNEQNFIDLLNTATPFAPKNDVEARDRILPFVGEEEPEEEVKRPRRYEPPLEPPDTAALRYRAEAEAVHEEPPDEGLGERLRELECRLESERYEVNVLEGMARIGTDGHGTLLAIEVDAAAAGARGTRSLGSALVQAINTAARENGERARALRAELLGGESGEP</sequence>
<dbReference type="Pfam" id="PF02575">
    <property type="entry name" value="YbaB_DNA_bd"/>
    <property type="match status" value="1"/>
</dbReference>
<organism evidence="2 3">
    <name type="scientific">Actinocorallia libanotica</name>
    <dbReference type="NCBI Taxonomy" id="46162"/>
    <lineage>
        <taxon>Bacteria</taxon>
        <taxon>Bacillati</taxon>
        <taxon>Actinomycetota</taxon>
        <taxon>Actinomycetes</taxon>
        <taxon>Streptosporangiales</taxon>
        <taxon>Thermomonosporaceae</taxon>
        <taxon>Actinocorallia</taxon>
    </lineage>
</organism>
<proteinExistence type="predicted"/>
<dbReference type="SUPFAM" id="SSF82607">
    <property type="entry name" value="YbaB-like"/>
    <property type="match status" value="1"/>
</dbReference>
<keyword evidence="3" id="KW-1185">Reference proteome</keyword>
<dbReference type="RefSeq" id="WP_344243723.1">
    <property type="nucleotide sequence ID" value="NZ_BAAAHH010000025.1"/>
</dbReference>
<name>A0ABP4C6M5_9ACTN</name>
<reference evidence="3" key="1">
    <citation type="journal article" date="2019" name="Int. J. Syst. Evol. Microbiol.">
        <title>The Global Catalogue of Microorganisms (GCM) 10K type strain sequencing project: providing services to taxonomists for standard genome sequencing and annotation.</title>
        <authorList>
            <consortium name="The Broad Institute Genomics Platform"/>
            <consortium name="The Broad Institute Genome Sequencing Center for Infectious Disease"/>
            <person name="Wu L."/>
            <person name="Ma J."/>
        </authorList>
    </citation>
    <scope>NUCLEOTIDE SEQUENCE [LARGE SCALE GENOMIC DNA]</scope>
    <source>
        <strain evidence="3">JCM 10696</strain>
    </source>
</reference>
<protein>
    <recommendedName>
        <fullName evidence="4">YbaB/EbfC DNA-binding family protein</fullName>
    </recommendedName>
</protein>
<dbReference type="Proteomes" id="UP001500665">
    <property type="component" value="Unassembled WGS sequence"/>
</dbReference>
<evidence type="ECO:0000256" key="1">
    <source>
        <dbReference type="SAM" id="MobiDB-lite"/>
    </source>
</evidence>
<feature type="region of interest" description="Disordered" evidence="1">
    <location>
        <begin position="33"/>
        <end position="57"/>
    </location>
</feature>
<accession>A0ABP4C6M5</accession>
<evidence type="ECO:0008006" key="4">
    <source>
        <dbReference type="Google" id="ProtNLM"/>
    </source>
</evidence>
<evidence type="ECO:0000313" key="2">
    <source>
        <dbReference type="EMBL" id="GAA0961220.1"/>
    </source>
</evidence>